<proteinExistence type="predicted"/>
<reference evidence="3" key="2">
    <citation type="submission" date="2023-05" db="EMBL/GenBank/DDBJ databases">
        <authorList>
            <consortium name="Lawrence Berkeley National Laboratory"/>
            <person name="Steindorff A."/>
            <person name="Hensen N."/>
            <person name="Bonometti L."/>
            <person name="Westerberg I."/>
            <person name="Brannstrom I.O."/>
            <person name="Guillou S."/>
            <person name="Cros-Aarteil S."/>
            <person name="Calhoun S."/>
            <person name="Haridas S."/>
            <person name="Kuo A."/>
            <person name="Mondo S."/>
            <person name="Pangilinan J."/>
            <person name="Riley R."/>
            <person name="Labutti K."/>
            <person name="Andreopoulos B."/>
            <person name="Lipzen A."/>
            <person name="Chen C."/>
            <person name="Yanf M."/>
            <person name="Daum C."/>
            <person name="Ng V."/>
            <person name="Clum A."/>
            <person name="Ohm R."/>
            <person name="Martin F."/>
            <person name="Silar P."/>
            <person name="Natvig D."/>
            <person name="Lalanne C."/>
            <person name="Gautier V."/>
            <person name="Ament-Velasquez S.L."/>
            <person name="Kruys A."/>
            <person name="Hutchinson M.I."/>
            <person name="Powell A.J."/>
            <person name="Barry K."/>
            <person name="Miller A.N."/>
            <person name="Grigoriev I.V."/>
            <person name="Debuchy R."/>
            <person name="Gladieux P."/>
            <person name="Thoren M.H."/>
            <person name="Johannesson H."/>
        </authorList>
    </citation>
    <scope>NUCLEOTIDE SEQUENCE</scope>
    <source>
        <strain evidence="3">CBS 508.74</strain>
    </source>
</reference>
<accession>A0AAN6QIV5</accession>
<evidence type="ECO:0000313" key="3">
    <source>
        <dbReference type="EMBL" id="KAK4110808.1"/>
    </source>
</evidence>
<feature type="region of interest" description="Disordered" evidence="1">
    <location>
        <begin position="64"/>
        <end position="90"/>
    </location>
</feature>
<dbReference type="Proteomes" id="UP001302812">
    <property type="component" value="Unassembled WGS sequence"/>
</dbReference>
<dbReference type="RefSeq" id="XP_064668378.1">
    <property type="nucleotide sequence ID" value="XM_064815519.1"/>
</dbReference>
<evidence type="ECO:0000256" key="1">
    <source>
        <dbReference type="SAM" id="MobiDB-lite"/>
    </source>
</evidence>
<keyword evidence="2" id="KW-0732">Signal</keyword>
<comment type="caution">
    <text evidence="3">The sequence shown here is derived from an EMBL/GenBank/DDBJ whole genome shotgun (WGS) entry which is preliminary data.</text>
</comment>
<evidence type="ECO:0008006" key="5">
    <source>
        <dbReference type="Google" id="ProtNLM"/>
    </source>
</evidence>
<sequence length="90" mass="10353">MSLRCLLGLGWHCLRRLAAVSIIIRYTRGPLHSPPRSNFKDQNYSTCRLCIAMTPMPRGIPEEQLRRQGRDAVQPPLDHEVFGDQNVQLR</sequence>
<reference evidence="3" key="1">
    <citation type="journal article" date="2023" name="Mol. Phylogenet. Evol.">
        <title>Genome-scale phylogeny and comparative genomics of the fungal order Sordariales.</title>
        <authorList>
            <person name="Hensen N."/>
            <person name="Bonometti L."/>
            <person name="Westerberg I."/>
            <person name="Brannstrom I.O."/>
            <person name="Guillou S."/>
            <person name="Cros-Aarteil S."/>
            <person name="Calhoun S."/>
            <person name="Haridas S."/>
            <person name="Kuo A."/>
            <person name="Mondo S."/>
            <person name="Pangilinan J."/>
            <person name="Riley R."/>
            <person name="LaButti K."/>
            <person name="Andreopoulos B."/>
            <person name="Lipzen A."/>
            <person name="Chen C."/>
            <person name="Yan M."/>
            <person name="Daum C."/>
            <person name="Ng V."/>
            <person name="Clum A."/>
            <person name="Steindorff A."/>
            <person name="Ohm R.A."/>
            <person name="Martin F."/>
            <person name="Silar P."/>
            <person name="Natvig D.O."/>
            <person name="Lalanne C."/>
            <person name="Gautier V."/>
            <person name="Ament-Velasquez S.L."/>
            <person name="Kruys A."/>
            <person name="Hutchinson M.I."/>
            <person name="Powell A.J."/>
            <person name="Barry K."/>
            <person name="Miller A.N."/>
            <person name="Grigoriev I.V."/>
            <person name="Debuchy R."/>
            <person name="Gladieux P."/>
            <person name="Hiltunen Thoren M."/>
            <person name="Johannesson H."/>
        </authorList>
    </citation>
    <scope>NUCLEOTIDE SEQUENCE</scope>
    <source>
        <strain evidence="3">CBS 508.74</strain>
    </source>
</reference>
<dbReference type="EMBL" id="MU853348">
    <property type="protein sequence ID" value="KAK4110808.1"/>
    <property type="molecule type" value="Genomic_DNA"/>
</dbReference>
<keyword evidence="4" id="KW-1185">Reference proteome</keyword>
<dbReference type="GeneID" id="89939644"/>
<name>A0AAN6QIV5_9PEZI</name>
<evidence type="ECO:0000256" key="2">
    <source>
        <dbReference type="SAM" id="SignalP"/>
    </source>
</evidence>
<feature type="signal peptide" evidence="2">
    <location>
        <begin position="1"/>
        <end position="19"/>
    </location>
</feature>
<evidence type="ECO:0000313" key="4">
    <source>
        <dbReference type="Proteomes" id="UP001302812"/>
    </source>
</evidence>
<organism evidence="3 4">
    <name type="scientific">Canariomyces notabilis</name>
    <dbReference type="NCBI Taxonomy" id="2074819"/>
    <lineage>
        <taxon>Eukaryota</taxon>
        <taxon>Fungi</taxon>
        <taxon>Dikarya</taxon>
        <taxon>Ascomycota</taxon>
        <taxon>Pezizomycotina</taxon>
        <taxon>Sordariomycetes</taxon>
        <taxon>Sordariomycetidae</taxon>
        <taxon>Sordariales</taxon>
        <taxon>Chaetomiaceae</taxon>
        <taxon>Canariomyces</taxon>
    </lineage>
</organism>
<gene>
    <name evidence="3" type="ORF">N656DRAFT_781114</name>
</gene>
<protein>
    <recommendedName>
        <fullName evidence="5">Secreted protein</fullName>
    </recommendedName>
</protein>
<dbReference type="AlphaFoldDB" id="A0AAN6QIV5"/>
<feature type="chain" id="PRO_5042886911" description="Secreted protein" evidence="2">
    <location>
        <begin position="20"/>
        <end position="90"/>
    </location>
</feature>